<gene>
    <name evidence="1" type="ORF">DPQ25_05245</name>
</gene>
<dbReference type="AlphaFoldDB" id="A0A328UJJ7"/>
<dbReference type="Proteomes" id="UP000249377">
    <property type="component" value="Unassembled WGS sequence"/>
</dbReference>
<dbReference type="EMBL" id="QLYR01000002">
    <property type="protein sequence ID" value="RAQ29703.1"/>
    <property type="molecule type" value="Genomic_DNA"/>
</dbReference>
<reference evidence="1 2" key="1">
    <citation type="submission" date="2018-06" db="EMBL/GenBank/DDBJ databases">
        <title>Noncontiguous genome sequence of Ruminococcaceae bacterium ASD2818.</title>
        <authorList>
            <person name="Chaplin A.V."/>
            <person name="Sokolova S.R."/>
            <person name="Kochetkova T.O."/>
            <person name="Goltsov A.Y."/>
            <person name="Trofimov D.Y."/>
            <person name="Efimov B.A."/>
        </authorList>
    </citation>
    <scope>NUCLEOTIDE SEQUENCE [LARGE SCALE GENOMIC DNA]</scope>
    <source>
        <strain evidence="1 2">ASD2818</strain>
    </source>
</reference>
<proteinExistence type="predicted"/>
<organism evidence="1 2">
    <name type="scientific">Hydrogeniiclostridium mannosilyticum</name>
    <dbReference type="NCBI Taxonomy" id="2764322"/>
    <lineage>
        <taxon>Bacteria</taxon>
        <taxon>Bacillati</taxon>
        <taxon>Bacillota</taxon>
        <taxon>Clostridia</taxon>
        <taxon>Eubacteriales</taxon>
        <taxon>Acutalibacteraceae</taxon>
        <taxon>Hydrogeniiclostridium</taxon>
    </lineage>
</organism>
<keyword evidence="2" id="KW-1185">Reference proteome</keyword>
<comment type="caution">
    <text evidence="1">The sequence shown here is derived from an EMBL/GenBank/DDBJ whole genome shotgun (WGS) entry which is preliminary data.</text>
</comment>
<evidence type="ECO:0000313" key="2">
    <source>
        <dbReference type="Proteomes" id="UP000249377"/>
    </source>
</evidence>
<protein>
    <submittedName>
        <fullName evidence="1">Uncharacterized protein</fullName>
    </submittedName>
</protein>
<accession>A0A328UJJ7</accession>
<sequence>MSPYACGQKGDKKPQSPVLYTGFGETAGLSALCPARSPTVGYLKKLLTASAPMTAKSTNIILSTQNSTACTGRTNRALRHIKLRLWQQQNAAGICPA</sequence>
<evidence type="ECO:0000313" key="1">
    <source>
        <dbReference type="EMBL" id="RAQ29703.1"/>
    </source>
</evidence>
<name>A0A328UJJ7_9FIRM</name>